<evidence type="ECO:0000313" key="1">
    <source>
        <dbReference type="EMBL" id="KPL61363.1"/>
    </source>
</evidence>
<sequence length="66" mass="7983">MTENELYMNEGYGETKWNVTGQRVEGDMVMYSCDQCGFLHPFIKKKRKNFEREGMKKSRSIRWNIR</sequence>
<gene>
    <name evidence="1" type="ORF">AM506_01660</name>
</gene>
<organism evidence="1 2">
    <name type="scientific">Rossellomorea vietnamensis</name>
    <dbReference type="NCBI Taxonomy" id="218284"/>
    <lineage>
        <taxon>Bacteria</taxon>
        <taxon>Bacillati</taxon>
        <taxon>Bacillota</taxon>
        <taxon>Bacilli</taxon>
        <taxon>Bacillales</taxon>
        <taxon>Bacillaceae</taxon>
        <taxon>Rossellomorea</taxon>
    </lineage>
</organism>
<dbReference type="EMBL" id="LIXZ01000001">
    <property type="protein sequence ID" value="KPL61363.1"/>
    <property type="molecule type" value="Genomic_DNA"/>
</dbReference>
<reference evidence="1 2" key="1">
    <citation type="submission" date="2015-08" db="EMBL/GenBank/DDBJ databases">
        <title>Draft Genome Sequence of Bacillus vietnamensis UCD-SED5.</title>
        <authorList>
            <person name="Lee R.D."/>
            <person name="Jospin G."/>
            <person name="Lang J.M."/>
            <person name="Coil D.A."/>
            <person name="Eisen J.A."/>
        </authorList>
    </citation>
    <scope>NUCLEOTIDE SEQUENCE [LARGE SCALE GENOMIC DNA]</scope>
    <source>
        <strain evidence="1 2">UCD-SED5</strain>
    </source>
</reference>
<dbReference type="AlphaFoldDB" id="A0A0P6W4P3"/>
<proteinExistence type="predicted"/>
<dbReference type="Proteomes" id="UP000050398">
    <property type="component" value="Unassembled WGS sequence"/>
</dbReference>
<comment type="caution">
    <text evidence="1">The sequence shown here is derived from an EMBL/GenBank/DDBJ whole genome shotgun (WGS) entry which is preliminary data.</text>
</comment>
<evidence type="ECO:0000313" key="2">
    <source>
        <dbReference type="Proteomes" id="UP000050398"/>
    </source>
</evidence>
<name>A0A0P6W4P3_9BACI</name>
<dbReference type="PATRIC" id="fig|218284.4.peg.347"/>
<protein>
    <submittedName>
        <fullName evidence="1">Uncharacterized protein</fullName>
    </submittedName>
</protein>
<accession>A0A0P6W4P3</accession>